<protein>
    <submittedName>
        <fullName evidence="1">Uncharacterized protein</fullName>
    </submittedName>
</protein>
<organism evidence="1">
    <name type="scientific">marine sediment metagenome</name>
    <dbReference type="NCBI Taxonomy" id="412755"/>
    <lineage>
        <taxon>unclassified sequences</taxon>
        <taxon>metagenomes</taxon>
        <taxon>ecological metagenomes</taxon>
    </lineage>
</organism>
<proteinExistence type="predicted"/>
<accession>A0A0F8YVA1</accession>
<dbReference type="AlphaFoldDB" id="A0A0F8YVA1"/>
<evidence type="ECO:0000313" key="1">
    <source>
        <dbReference type="EMBL" id="KKK58004.1"/>
    </source>
</evidence>
<name>A0A0F8YVA1_9ZZZZ</name>
<gene>
    <name evidence="1" type="ORF">LCGC14_3048810</name>
</gene>
<dbReference type="EMBL" id="LAZR01064195">
    <property type="protein sequence ID" value="KKK58004.1"/>
    <property type="molecule type" value="Genomic_DNA"/>
</dbReference>
<feature type="non-terminal residue" evidence="1">
    <location>
        <position position="1"/>
    </location>
</feature>
<reference evidence="1" key="1">
    <citation type="journal article" date="2015" name="Nature">
        <title>Complex archaea that bridge the gap between prokaryotes and eukaryotes.</title>
        <authorList>
            <person name="Spang A."/>
            <person name="Saw J.H."/>
            <person name="Jorgensen S.L."/>
            <person name="Zaremba-Niedzwiedzka K."/>
            <person name="Martijn J."/>
            <person name="Lind A.E."/>
            <person name="van Eijk R."/>
            <person name="Schleper C."/>
            <person name="Guy L."/>
            <person name="Ettema T.J."/>
        </authorList>
    </citation>
    <scope>NUCLEOTIDE SEQUENCE</scope>
</reference>
<sequence length="51" mass="5791">DTMIKNNEHPTEGVQLPYEAPTAFQEDVDALICVIDKFTDKLIRKLAKDQS</sequence>
<comment type="caution">
    <text evidence="1">The sequence shown here is derived from an EMBL/GenBank/DDBJ whole genome shotgun (WGS) entry which is preliminary data.</text>
</comment>